<gene>
    <name evidence="2" type="ORF">Pfra01_003012100</name>
</gene>
<sequence length="169" mass="17488">MTLQHEPAHSIEQLRGAVREAFAAVHRGEGVASEAIACEVSGDIHTSCITVVVAPVTDTSVAIAPTSRASPQRRSGAGTRGPKCCTACEDPQPGEPNAATALVVADTGDPPAAHTSRSTIDRVTQHPLSQTAQQTSAEGVACECFDDSDVQESQRADVVCDSQLVGLND</sequence>
<dbReference type="AlphaFoldDB" id="A0A9W7DFG3"/>
<proteinExistence type="predicted"/>
<keyword evidence="3" id="KW-1185">Reference proteome</keyword>
<organism evidence="2 3">
    <name type="scientific">Phytophthora fragariaefolia</name>
    <dbReference type="NCBI Taxonomy" id="1490495"/>
    <lineage>
        <taxon>Eukaryota</taxon>
        <taxon>Sar</taxon>
        <taxon>Stramenopiles</taxon>
        <taxon>Oomycota</taxon>
        <taxon>Peronosporomycetes</taxon>
        <taxon>Peronosporales</taxon>
        <taxon>Peronosporaceae</taxon>
        <taxon>Phytophthora</taxon>
    </lineage>
</organism>
<evidence type="ECO:0000313" key="2">
    <source>
        <dbReference type="EMBL" id="GMG17355.1"/>
    </source>
</evidence>
<name>A0A9W7DFG3_9STRA</name>
<accession>A0A9W7DFG3</accession>
<dbReference type="Proteomes" id="UP001165121">
    <property type="component" value="Unassembled WGS sequence"/>
</dbReference>
<protein>
    <submittedName>
        <fullName evidence="2">Unnamed protein product</fullName>
    </submittedName>
</protein>
<evidence type="ECO:0000313" key="3">
    <source>
        <dbReference type="Proteomes" id="UP001165121"/>
    </source>
</evidence>
<dbReference type="EMBL" id="BSXT01019003">
    <property type="protein sequence ID" value="GMG17355.1"/>
    <property type="molecule type" value="Genomic_DNA"/>
</dbReference>
<evidence type="ECO:0000256" key="1">
    <source>
        <dbReference type="SAM" id="MobiDB-lite"/>
    </source>
</evidence>
<dbReference type="OrthoDB" id="123995at2759"/>
<feature type="region of interest" description="Disordered" evidence="1">
    <location>
        <begin position="107"/>
        <end position="126"/>
    </location>
</feature>
<reference evidence="2" key="1">
    <citation type="submission" date="2023-04" db="EMBL/GenBank/DDBJ databases">
        <title>Phytophthora fragariaefolia NBRC 109709.</title>
        <authorList>
            <person name="Ichikawa N."/>
            <person name="Sato H."/>
            <person name="Tonouchi N."/>
        </authorList>
    </citation>
    <scope>NUCLEOTIDE SEQUENCE</scope>
    <source>
        <strain evidence="2">NBRC 109709</strain>
    </source>
</reference>
<comment type="caution">
    <text evidence="2">The sequence shown here is derived from an EMBL/GenBank/DDBJ whole genome shotgun (WGS) entry which is preliminary data.</text>
</comment>